<sequence length="288" mass="31802">MDEREFLIKLSILGQPYRLQLMAAYFIAKYKRIPYASEAAIIWQKSLTYAATVYEQLTNEQTNSLYRKNSSQTHCLTILDEAYPPQLAEIYHPPVVLYYQGSLALLKAPILAIVGARQNSNYALTCLQHLLPDILAKAPHLVTVSGLANGVDMLAHSLTLLQKRPTIAVLGTGLNLCYPKQNHALQKDIAQLGLVLSEYPLDSPPLKFHFPKRNRIIAGLCQTVLVVEAKKRSGSLITANLALQENRNVLAIPGRIDMPLSQGTNELILAGAKPVLKAEDVLEEIANA</sequence>
<gene>
    <name evidence="3" type="ORF">SAMN05216431_10398</name>
</gene>
<organism evidence="3 4">
    <name type="scientific">Ligilactobacillus ruminis</name>
    <dbReference type="NCBI Taxonomy" id="1623"/>
    <lineage>
        <taxon>Bacteria</taxon>
        <taxon>Bacillati</taxon>
        <taxon>Bacillota</taxon>
        <taxon>Bacilli</taxon>
        <taxon>Lactobacillales</taxon>
        <taxon>Lactobacillaceae</taxon>
        <taxon>Ligilactobacillus</taxon>
    </lineage>
</organism>
<dbReference type="InterPro" id="IPR003488">
    <property type="entry name" value="DprA"/>
</dbReference>
<reference evidence="3 4" key="1">
    <citation type="submission" date="2016-10" db="EMBL/GenBank/DDBJ databases">
        <authorList>
            <person name="Varghese N."/>
            <person name="Submissions S."/>
        </authorList>
    </citation>
    <scope>NUCLEOTIDE SEQUENCE [LARGE SCALE GENOMIC DNA]</scope>
    <source>
        <strain evidence="3 4">WC1T17</strain>
    </source>
</reference>
<dbReference type="Gene3D" id="3.40.50.450">
    <property type="match status" value="1"/>
</dbReference>
<evidence type="ECO:0000313" key="4">
    <source>
        <dbReference type="Proteomes" id="UP000182089"/>
    </source>
</evidence>
<name>A0ABY1AA91_9LACO</name>
<dbReference type="SUPFAM" id="SSF102405">
    <property type="entry name" value="MCP/YpsA-like"/>
    <property type="match status" value="1"/>
</dbReference>
<dbReference type="PANTHER" id="PTHR43022">
    <property type="entry name" value="PROTEIN SMF"/>
    <property type="match status" value="1"/>
</dbReference>
<evidence type="ECO:0000259" key="2">
    <source>
        <dbReference type="Pfam" id="PF02481"/>
    </source>
</evidence>
<evidence type="ECO:0000256" key="1">
    <source>
        <dbReference type="ARBA" id="ARBA00006525"/>
    </source>
</evidence>
<dbReference type="EMBL" id="FOCC01000003">
    <property type="protein sequence ID" value="SEM48690.1"/>
    <property type="molecule type" value="Genomic_DNA"/>
</dbReference>
<dbReference type="NCBIfam" id="TIGR00732">
    <property type="entry name" value="dprA"/>
    <property type="match status" value="1"/>
</dbReference>
<dbReference type="Pfam" id="PF02481">
    <property type="entry name" value="DNA_processg_A"/>
    <property type="match status" value="1"/>
</dbReference>
<accession>A0ABY1AA91</accession>
<dbReference type="PANTHER" id="PTHR43022:SF1">
    <property type="entry name" value="PROTEIN SMF"/>
    <property type="match status" value="1"/>
</dbReference>
<comment type="caution">
    <text evidence="3">The sequence shown here is derived from an EMBL/GenBank/DDBJ whole genome shotgun (WGS) entry which is preliminary data.</text>
</comment>
<comment type="similarity">
    <text evidence="1">Belongs to the DprA/Smf family.</text>
</comment>
<proteinExistence type="inferred from homology"/>
<dbReference type="Proteomes" id="UP000182089">
    <property type="component" value="Unassembled WGS sequence"/>
</dbReference>
<feature type="domain" description="Smf/DprA SLOG" evidence="2">
    <location>
        <begin position="75"/>
        <end position="285"/>
    </location>
</feature>
<protein>
    <submittedName>
        <fullName evidence="3">DNA processing protein</fullName>
    </submittedName>
</protein>
<evidence type="ECO:0000313" key="3">
    <source>
        <dbReference type="EMBL" id="SEM48690.1"/>
    </source>
</evidence>
<dbReference type="InterPro" id="IPR057666">
    <property type="entry name" value="DrpA_SLOG"/>
</dbReference>